<sequence>MSEEQLKRLGSPFYSTKEKGTGLGMMVVFSVIKAMDEKIDITIEKDIGTTFLLTFPLVQKT</sequence>
<dbReference type="EMBL" id="JOTM01000014">
    <property type="protein sequence ID" value="KEK23610.1"/>
    <property type="molecule type" value="Genomic_DNA"/>
</dbReference>
<dbReference type="InterPro" id="IPR003594">
    <property type="entry name" value="HATPase_dom"/>
</dbReference>
<dbReference type="AlphaFoldDB" id="A0A073KAL7"/>
<dbReference type="Proteomes" id="UP000027778">
    <property type="component" value="Unassembled WGS sequence"/>
</dbReference>
<organism evidence="9 10">
    <name type="scientific">Bacillus gaemokensis</name>
    <dbReference type="NCBI Taxonomy" id="574375"/>
    <lineage>
        <taxon>Bacteria</taxon>
        <taxon>Bacillati</taxon>
        <taxon>Bacillota</taxon>
        <taxon>Bacilli</taxon>
        <taxon>Bacillales</taxon>
        <taxon>Bacillaceae</taxon>
        <taxon>Bacillus</taxon>
        <taxon>Bacillus cereus group</taxon>
    </lineage>
</organism>
<gene>
    <name evidence="9" type="ORF">BAGA_07740</name>
</gene>
<evidence type="ECO:0000256" key="7">
    <source>
        <dbReference type="ARBA" id="ARBA00023012"/>
    </source>
</evidence>
<evidence type="ECO:0000256" key="2">
    <source>
        <dbReference type="ARBA" id="ARBA00012438"/>
    </source>
</evidence>
<dbReference type="PRINTS" id="PR00344">
    <property type="entry name" value="BCTRLSENSOR"/>
</dbReference>
<evidence type="ECO:0000313" key="10">
    <source>
        <dbReference type="Proteomes" id="UP000027778"/>
    </source>
</evidence>
<evidence type="ECO:0000256" key="6">
    <source>
        <dbReference type="ARBA" id="ARBA00022840"/>
    </source>
</evidence>
<dbReference type="eggNOG" id="COG4191">
    <property type="taxonomic scope" value="Bacteria"/>
</dbReference>
<keyword evidence="5" id="KW-0418">Kinase</keyword>
<evidence type="ECO:0000256" key="1">
    <source>
        <dbReference type="ARBA" id="ARBA00000085"/>
    </source>
</evidence>
<dbReference type="Gene3D" id="3.30.565.10">
    <property type="entry name" value="Histidine kinase-like ATPase, C-terminal domain"/>
    <property type="match status" value="1"/>
</dbReference>
<proteinExistence type="predicted"/>
<dbReference type="EC" id="2.7.13.3" evidence="2"/>
<keyword evidence="4" id="KW-0547">Nucleotide-binding</keyword>
<keyword evidence="10" id="KW-1185">Reference proteome</keyword>
<keyword evidence="3" id="KW-0808">Transferase</keyword>
<keyword evidence="7" id="KW-0902">Two-component regulatory system</keyword>
<name>A0A073KAL7_9BACI</name>
<protein>
    <recommendedName>
        <fullName evidence="2">histidine kinase</fullName>
        <ecNumber evidence="2">2.7.13.3</ecNumber>
    </recommendedName>
</protein>
<dbReference type="InterPro" id="IPR004358">
    <property type="entry name" value="Sig_transdc_His_kin-like_C"/>
</dbReference>
<dbReference type="GO" id="GO:0005524">
    <property type="term" value="F:ATP binding"/>
    <property type="evidence" value="ECO:0007669"/>
    <property type="project" value="UniProtKB-KW"/>
</dbReference>
<dbReference type="GO" id="GO:0004673">
    <property type="term" value="F:protein histidine kinase activity"/>
    <property type="evidence" value="ECO:0007669"/>
    <property type="project" value="UniProtKB-EC"/>
</dbReference>
<evidence type="ECO:0000256" key="3">
    <source>
        <dbReference type="ARBA" id="ARBA00022679"/>
    </source>
</evidence>
<dbReference type="PANTHER" id="PTHR43065:SF46">
    <property type="entry name" value="C4-DICARBOXYLATE TRANSPORT SENSOR PROTEIN DCTB"/>
    <property type="match status" value="1"/>
</dbReference>
<dbReference type="PANTHER" id="PTHR43065">
    <property type="entry name" value="SENSOR HISTIDINE KINASE"/>
    <property type="match status" value="1"/>
</dbReference>
<evidence type="ECO:0000256" key="5">
    <source>
        <dbReference type="ARBA" id="ARBA00022777"/>
    </source>
</evidence>
<keyword evidence="6" id="KW-0067">ATP-binding</keyword>
<dbReference type="GO" id="GO:0000160">
    <property type="term" value="P:phosphorelay signal transduction system"/>
    <property type="evidence" value="ECO:0007669"/>
    <property type="project" value="UniProtKB-KW"/>
</dbReference>
<comment type="caution">
    <text evidence="9">The sequence shown here is derived from an EMBL/GenBank/DDBJ whole genome shotgun (WGS) entry which is preliminary data.</text>
</comment>
<evidence type="ECO:0000313" key="9">
    <source>
        <dbReference type="EMBL" id="KEK23610.1"/>
    </source>
</evidence>
<dbReference type="Pfam" id="PF02518">
    <property type="entry name" value="HATPase_c"/>
    <property type="match status" value="1"/>
</dbReference>
<comment type="catalytic activity">
    <reaction evidence="1">
        <text>ATP + protein L-histidine = ADP + protein N-phospho-L-histidine.</text>
        <dbReference type="EC" id="2.7.13.3"/>
    </reaction>
</comment>
<reference evidence="9 10" key="1">
    <citation type="submission" date="2014-06" db="EMBL/GenBank/DDBJ databases">
        <title>Draft genome sequence of Bacillus gaemokensis JCM 15801 (MCCC 1A00707).</title>
        <authorList>
            <person name="Lai Q."/>
            <person name="Liu Y."/>
            <person name="Shao Z."/>
        </authorList>
    </citation>
    <scope>NUCLEOTIDE SEQUENCE [LARGE SCALE GENOMIC DNA]</scope>
    <source>
        <strain evidence="9 10">JCM 15801</strain>
    </source>
</reference>
<evidence type="ECO:0000259" key="8">
    <source>
        <dbReference type="Pfam" id="PF02518"/>
    </source>
</evidence>
<dbReference type="InterPro" id="IPR036890">
    <property type="entry name" value="HATPase_C_sf"/>
</dbReference>
<accession>A0A073KAL7</accession>
<feature type="domain" description="Histidine kinase/HSP90-like ATPase" evidence="8">
    <location>
        <begin position="1"/>
        <end position="58"/>
    </location>
</feature>
<evidence type="ECO:0000256" key="4">
    <source>
        <dbReference type="ARBA" id="ARBA00022741"/>
    </source>
</evidence>
<dbReference type="SUPFAM" id="SSF55874">
    <property type="entry name" value="ATPase domain of HSP90 chaperone/DNA topoisomerase II/histidine kinase"/>
    <property type="match status" value="1"/>
</dbReference>
<dbReference type="STRING" id="574375.AZF08_16570"/>